<dbReference type="InterPro" id="IPR024079">
    <property type="entry name" value="MetalloPept_cat_dom_sf"/>
</dbReference>
<evidence type="ECO:0000313" key="2">
    <source>
        <dbReference type="Proteomes" id="UP000218263"/>
    </source>
</evidence>
<reference evidence="1 2" key="1">
    <citation type="submission" date="2015-12" db="EMBL/GenBank/DDBJ databases">
        <title>Genome sequence of Mucilaginibacter gotjawali.</title>
        <authorList>
            <person name="Lee J.S."/>
            <person name="Lee K.C."/>
            <person name="Kim K.K."/>
            <person name="Lee B.W."/>
        </authorList>
    </citation>
    <scope>NUCLEOTIDE SEQUENCE [LARGE SCALE GENOMIC DNA]</scope>
    <source>
        <strain evidence="1 2">SA3-7</strain>
    </source>
</reference>
<name>A0A0X8X3N2_9SPHI</name>
<organism evidence="1 2">
    <name type="scientific">Mucilaginibacter gotjawali</name>
    <dbReference type="NCBI Taxonomy" id="1550579"/>
    <lineage>
        <taxon>Bacteria</taxon>
        <taxon>Pseudomonadati</taxon>
        <taxon>Bacteroidota</taxon>
        <taxon>Sphingobacteriia</taxon>
        <taxon>Sphingobacteriales</taxon>
        <taxon>Sphingobacteriaceae</taxon>
        <taxon>Mucilaginibacter</taxon>
    </lineage>
</organism>
<dbReference type="Pfam" id="PF06167">
    <property type="entry name" value="Peptidase_M90"/>
    <property type="match status" value="1"/>
</dbReference>
<gene>
    <name evidence="1" type="primary">mtfA</name>
    <name evidence="1" type="ORF">MgSA37_03217</name>
</gene>
<dbReference type="PANTHER" id="PTHR30164">
    <property type="entry name" value="MTFA PEPTIDASE"/>
    <property type="match status" value="1"/>
</dbReference>
<dbReference type="Gene3D" id="1.10.472.150">
    <property type="entry name" value="Glucose-regulated metallo-peptidase M90, N-terminal domain"/>
    <property type="match status" value="1"/>
</dbReference>
<evidence type="ECO:0000313" key="1">
    <source>
        <dbReference type="EMBL" id="BAU55036.1"/>
    </source>
</evidence>
<dbReference type="EMBL" id="AP017313">
    <property type="protein sequence ID" value="BAU55036.1"/>
    <property type="molecule type" value="Genomic_DNA"/>
</dbReference>
<sequence>MYMTILFISILCACVIYFLFRQNRLSGLTKAEKLPDALKIILNAQVLYYQKLNKNDKERFENQVNDFLKYVRIEGVGTPVSDIDRALIASSGVIPIFGFPGWKYNNLTNIILYPDTFDQEFQFEGENRNIMGMVGSGYMNGQMLLSRAALLKGFSNQAGKGNTAIHEFVHLLDKSDGETDGVPENLLPHQYTVPWLKMMHQEMHRIEAGKSDIDVYASTSEAEFLAVAAEYFFEKPDQLKHKHPEIYHLLSQMFGQDPAVPFSPPLG</sequence>
<dbReference type="GO" id="GO:0005829">
    <property type="term" value="C:cytosol"/>
    <property type="evidence" value="ECO:0007669"/>
    <property type="project" value="TreeGrafter"/>
</dbReference>
<accession>A0A0X8X3N2</accession>
<dbReference type="CDD" id="cd20169">
    <property type="entry name" value="Peptidase_M90_mtfA"/>
    <property type="match status" value="1"/>
</dbReference>
<proteinExistence type="predicted"/>
<dbReference type="SUPFAM" id="SSF55486">
    <property type="entry name" value="Metalloproteases ('zincins'), catalytic domain"/>
    <property type="match status" value="1"/>
</dbReference>
<dbReference type="GO" id="GO:0008237">
    <property type="term" value="F:metallopeptidase activity"/>
    <property type="evidence" value="ECO:0007669"/>
    <property type="project" value="InterPro"/>
</dbReference>
<dbReference type="GO" id="GO:0004177">
    <property type="term" value="F:aminopeptidase activity"/>
    <property type="evidence" value="ECO:0007669"/>
    <property type="project" value="TreeGrafter"/>
</dbReference>
<protein>
    <submittedName>
        <fullName evidence="1">Protein MtfA</fullName>
    </submittedName>
</protein>
<keyword evidence="2" id="KW-1185">Reference proteome</keyword>
<dbReference type="PANTHER" id="PTHR30164:SF2">
    <property type="entry name" value="PROTEIN MTFA"/>
    <property type="match status" value="1"/>
</dbReference>
<dbReference type="InterPro" id="IPR010384">
    <property type="entry name" value="MtfA_fam"/>
</dbReference>
<dbReference type="KEGG" id="mgot:MgSA37_03217"/>
<dbReference type="AlphaFoldDB" id="A0A0X8X3N2"/>
<dbReference type="Gene3D" id="3.40.390.10">
    <property type="entry name" value="Collagenase (Catalytic Domain)"/>
    <property type="match status" value="1"/>
</dbReference>
<dbReference type="Proteomes" id="UP000218263">
    <property type="component" value="Chromosome"/>
</dbReference>
<dbReference type="InterPro" id="IPR042252">
    <property type="entry name" value="MtfA_N"/>
</dbReference>